<feature type="transmembrane region" description="Helical" evidence="3">
    <location>
        <begin position="859"/>
        <end position="879"/>
    </location>
</feature>
<feature type="compositionally biased region" description="Polar residues" evidence="2">
    <location>
        <begin position="1"/>
        <end position="27"/>
    </location>
</feature>
<evidence type="ECO:0000256" key="1">
    <source>
        <dbReference type="ARBA" id="ARBA00005585"/>
    </source>
</evidence>
<accession>K8EQV0</accession>
<feature type="transmembrane region" description="Helical" evidence="3">
    <location>
        <begin position="608"/>
        <end position="626"/>
    </location>
</feature>
<gene>
    <name evidence="5" type="ordered locus">Bathy16g01490</name>
</gene>
<dbReference type="SUPFAM" id="SSF82866">
    <property type="entry name" value="Multidrug efflux transporter AcrB transmembrane domain"/>
    <property type="match status" value="2"/>
</dbReference>
<proteinExistence type="inferred from homology"/>
<feature type="domain" description="SSD" evidence="4">
    <location>
        <begin position="376"/>
        <end position="535"/>
    </location>
</feature>
<evidence type="ECO:0000313" key="6">
    <source>
        <dbReference type="Proteomes" id="UP000198341"/>
    </source>
</evidence>
<reference evidence="5 6" key="1">
    <citation type="submission" date="2011-10" db="EMBL/GenBank/DDBJ databases">
        <authorList>
            <person name="Genoscope - CEA"/>
        </authorList>
    </citation>
    <scope>NUCLEOTIDE SEQUENCE [LARGE SCALE GENOMIC DNA]</scope>
    <source>
        <strain evidence="5 6">RCC 1105</strain>
    </source>
</reference>
<keyword evidence="3" id="KW-0472">Membrane</keyword>
<evidence type="ECO:0000256" key="2">
    <source>
        <dbReference type="SAM" id="MobiDB-lite"/>
    </source>
</evidence>
<keyword evidence="3" id="KW-0812">Transmembrane</keyword>
<feature type="transmembrane region" description="Helical" evidence="3">
    <location>
        <begin position="832"/>
        <end position="852"/>
    </location>
</feature>
<dbReference type="Pfam" id="PF12349">
    <property type="entry name" value="Sterol-sensing"/>
    <property type="match status" value="1"/>
</dbReference>
<comment type="similarity">
    <text evidence="1">Belongs to the patched family.</text>
</comment>
<protein>
    <submittedName>
        <fullName evidence="5">RND family transporter: Niemann-Pick type C1 disease protein-like protein</fullName>
    </submittedName>
</protein>
<dbReference type="eggNOG" id="KOG1934">
    <property type="taxonomic scope" value="Eukaryota"/>
</dbReference>
<sequence>MNPPRSQTPMSVATTNDSISETNYSVRSGNSSKSVQVSSLSAVETGIKEERGERTINVLSNEERSCFSKIANGSNRFLSKKFRAFGFRIGSYPFRVIGLSVFLALICASGVHKLTNESRSEKLWVPGDTRAQDDRIFVDDNYGGDARFGSVVLKPKTGTNAFTPETLDALHAFRSKIEEEAFVEYDGKNITWGGDYWIVDENDDTEDAAGMKYSKTDKEEWQCYRYSKSCAMSSVLGVFDNNKDNWNTQEKINAKLISDVLGDEENCPTGNGKKHHTPGNVCVAVGPVIYLNQTSGHPTLTSEGHYTATSLTLQFLMKNFDVVKDGEKEDKRGDAFEEKVLEIIRDVEVNYASTVSVEYAVTRSFGDEFGAAITGDITKLQIAFILILGYATLMLSKGGEGCVGSRVFVSGMGVVSIGLAIASSYGLCSYFGLFYSPLMNVLPFLLLGIGVDDMFVLVNAYDNTNPYLSIAERLGNAMSTAGMSITVTSFTDIFAFLIGSTTSLPALRNFCFYAALGIFFDYLYQLTFFAAFLAIDERRRMLKKGDCFCCPTCDEGATCCVPCCKPAAGAPVVVVVNGVQQEQVGPERMTKRVMGALADFLAKKSVKAAVLVVFAGIAAGGILGVSKIKVEADVMDFLPPGYLKDWVSTFDDEFSRGQGIELYTMTEFDYATDYDTTSVLKQAAAAFKANPYVQDESVEPWMDAFDTYLTMCNGTSVQPMTEGWKATHCAIDAPANTFNDKLYKFITTPSSPGGYAYGSDVKFDTTTNPPTIIATRVRATQVEGQDTAATIKAMDSIRSSIDSIPGNEKGYIFAYNEDFLNVEQYKSIDKEAIRNVSLTLLVCFIVIALLIVDPLTVSCVFINLLLIVINILGYMQAWGLNIDSVTVIMLVIALGLAVDYSAHIGRNFLEKHGLPNDRMRLTLRDMGVAVFHGAMSTMVAVLVLGSSDSYVFTTFFKQLFLCISLGLAHGLILLPVCLSLCNPNPYDDLEDDY</sequence>
<feature type="transmembrane region" description="Helical" evidence="3">
    <location>
        <begin position="885"/>
        <end position="905"/>
    </location>
</feature>
<keyword evidence="3" id="KW-1133">Transmembrane helix</keyword>
<feature type="transmembrane region" description="Helical" evidence="3">
    <location>
        <begin position="407"/>
        <end position="435"/>
    </location>
</feature>
<dbReference type="AlphaFoldDB" id="K8EQV0"/>
<dbReference type="Gene3D" id="1.20.1640.10">
    <property type="entry name" value="Multidrug efflux transporter AcrB transmembrane domain"/>
    <property type="match status" value="2"/>
</dbReference>
<dbReference type="GO" id="GO:0016020">
    <property type="term" value="C:membrane"/>
    <property type="evidence" value="ECO:0007669"/>
    <property type="project" value="TreeGrafter"/>
</dbReference>
<dbReference type="PROSITE" id="PS50156">
    <property type="entry name" value="SSD"/>
    <property type="match status" value="1"/>
</dbReference>
<feature type="region of interest" description="Disordered" evidence="2">
    <location>
        <begin position="1"/>
        <end position="31"/>
    </location>
</feature>
<feature type="transmembrane region" description="Helical" evidence="3">
    <location>
        <begin position="377"/>
        <end position="395"/>
    </location>
</feature>
<organism evidence="5 6">
    <name type="scientific">Bathycoccus prasinos</name>
    <dbReference type="NCBI Taxonomy" id="41875"/>
    <lineage>
        <taxon>Eukaryota</taxon>
        <taxon>Viridiplantae</taxon>
        <taxon>Chlorophyta</taxon>
        <taxon>Mamiellophyceae</taxon>
        <taxon>Mamiellales</taxon>
        <taxon>Bathycoccaceae</taxon>
        <taxon>Bathycoccus</taxon>
    </lineage>
</organism>
<feature type="transmembrane region" description="Helical" evidence="3">
    <location>
        <begin position="512"/>
        <end position="535"/>
    </location>
</feature>
<feature type="transmembrane region" description="Helical" evidence="3">
    <location>
        <begin position="481"/>
        <end position="500"/>
    </location>
</feature>
<dbReference type="STRING" id="41875.K8EQV0"/>
<feature type="transmembrane region" description="Helical" evidence="3">
    <location>
        <begin position="926"/>
        <end position="946"/>
    </location>
</feature>
<dbReference type="GeneID" id="19011254"/>
<evidence type="ECO:0000259" key="4">
    <source>
        <dbReference type="PROSITE" id="PS50156"/>
    </source>
</evidence>
<name>K8EQV0_9CHLO</name>
<dbReference type="PANTHER" id="PTHR10796">
    <property type="entry name" value="PATCHED-RELATED"/>
    <property type="match status" value="1"/>
</dbReference>
<evidence type="ECO:0000313" key="5">
    <source>
        <dbReference type="EMBL" id="CCO20319.1"/>
    </source>
</evidence>
<evidence type="ECO:0000256" key="3">
    <source>
        <dbReference type="SAM" id="Phobius"/>
    </source>
</evidence>
<dbReference type="RefSeq" id="XP_007508702.1">
    <property type="nucleotide sequence ID" value="XM_007508640.1"/>
</dbReference>
<dbReference type="Proteomes" id="UP000198341">
    <property type="component" value="Chromosome 16"/>
</dbReference>
<feature type="transmembrane region" description="Helical" evidence="3">
    <location>
        <begin position="958"/>
        <end position="981"/>
    </location>
</feature>
<dbReference type="KEGG" id="bpg:Bathy16g01490"/>
<feature type="transmembrane region" description="Helical" evidence="3">
    <location>
        <begin position="441"/>
        <end position="461"/>
    </location>
</feature>
<dbReference type="PANTHER" id="PTHR10796:SF92">
    <property type="entry name" value="PATCHED-RELATED, ISOFORM A"/>
    <property type="match status" value="1"/>
</dbReference>
<dbReference type="InterPro" id="IPR053958">
    <property type="entry name" value="HMGCR/SNAP/NPC1-like_SSD"/>
</dbReference>
<dbReference type="InterPro" id="IPR051697">
    <property type="entry name" value="Patched_domain-protein"/>
</dbReference>
<keyword evidence="6" id="KW-1185">Reference proteome</keyword>
<dbReference type="InterPro" id="IPR000731">
    <property type="entry name" value="SSD"/>
</dbReference>
<dbReference type="OrthoDB" id="6510177at2759"/>
<dbReference type="EMBL" id="FO082263">
    <property type="protein sequence ID" value="CCO20319.1"/>
    <property type="molecule type" value="Genomic_DNA"/>
</dbReference>